<organism evidence="3 4">
    <name type="scientific">Rhodotorula diobovata</name>
    <dbReference type="NCBI Taxonomy" id="5288"/>
    <lineage>
        <taxon>Eukaryota</taxon>
        <taxon>Fungi</taxon>
        <taxon>Dikarya</taxon>
        <taxon>Basidiomycota</taxon>
        <taxon>Pucciniomycotina</taxon>
        <taxon>Microbotryomycetes</taxon>
        <taxon>Sporidiobolales</taxon>
        <taxon>Sporidiobolaceae</taxon>
        <taxon>Rhodotorula</taxon>
    </lineage>
</organism>
<evidence type="ECO:0000256" key="1">
    <source>
        <dbReference type="SAM" id="MobiDB-lite"/>
    </source>
</evidence>
<keyword evidence="2" id="KW-0732">Signal</keyword>
<proteinExistence type="predicted"/>
<feature type="compositionally biased region" description="Basic residues" evidence="1">
    <location>
        <begin position="29"/>
        <end position="39"/>
    </location>
</feature>
<keyword evidence="4" id="KW-1185">Reference proteome</keyword>
<comment type="caution">
    <text evidence="3">The sequence shown here is derived from an EMBL/GenBank/DDBJ whole genome shotgun (WGS) entry which is preliminary data.</text>
</comment>
<evidence type="ECO:0000313" key="4">
    <source>
        <dbReference type="Proteomes" id="UP000311382"/>
    </source>
</evidence>
<dbReference type="OrthoDB" id="2523818at2759"/>
<name>A0A5C5G634_9BASI</name>
<feature type="region of interest" description="Disordered" evidence="1">
    <location>
        <begin position="23"/>
        <end position="51"/>
    </location>
</feature>
<accession>A0A5C5G634</accession>
<feature type="chain" id="PRO_5022861998" evidence="2">
    <location>
        <begin position="20"/>
        <end position="207"/>
    </location>
</feature>
<evidence type="ECO:0000313" key="3">
    <source>
        <dbReference type="EMBL" id="TNY23936.1"/>
    </source>
</evidence>
<feature type="signal peptide" evidence="2">
    <location>
        <begin position="1"/>
        <end position="19"/>
    </location>
</feature>
<dbReference type="Proteomes" id="UP000311382">
    <property type="component" value="Unassembled WGS sequence"/>
</dbReference>
<dbReference type="EMBL" id="SOZI01000006">
    <property type="protein sequence ID" value="TNY23936.1"/>
    <property type="molecule type" value="Genomic_DNA"/>
</dbReference>
<sequence length="207" mass="21166">MRTSYALIAVALSAVGAVATSNHAGQAPRHLRQKRAWGHRRAESVASPTVSAESPSETFLSAVPEVVPASVTVTISNTEAQSPQTTAQAVGATQAAVAPLTCAPSVGLHGSCDPNAGACCQSGLTCSGQVCEALCTIDTLEPYCDAALPCNEALGYTCYKNRCRPPSGAIRVQLEEPCDQGSGNTRFCIPGKGICVGGTCLSCSQHA</sequence>
<dbReference type="AlphaFoldDB" id="A0A5C5G634"/>
<protein>
    <submittedName>
        <fullName evidence="3">Uncharacterized protein</fullName>
    </submittedName>
</protein>
<evidence type="ECO:0000256" key="2">
    <source>
        <dbReference type="SAM" id="SignalP"/>
    </source>
</evidence>
<reference evidence="3 4" key="1">
    <citation type="submission" date="2019-03" db="EMBL/GenBank/DDBJ databases">
        <title>Rhodosporidium diobovatum UCD-FST 08-225 genome sequencing, assembly, and annotation.</title>
        <authorList>
            <person name="Fakankun I.U."/>
            <person name="Fristensky B."/>
            <person name="Levin D.B."/>
        </authorList>
    </citation>
    <scope>NUCLEOTIDE SEQUENCE [LARGE SCALE GENOMIC DNA]</scope>
    <source>
        <strain evidence="3 4">UCD-FST 08-225</strain>
    </source>
</reference>
<gene>
    <name evidence="3" type="ORF">DMC30DRAFT_388168</name>
</gene>